<dbReference type="InterPro" id="IPR035919">
    <property type="entry name" value="EAL_sf"/>
</dbReference>
<dbReference type="OrthoDB" id="23692at2"/>
<feature type="domain" description="GGDEF" evidence="3">
    <location>
        <begin position="239"/>
        <end position="378"/>
    </location>
</feature>
<feature type="transmembrane region" description="Helical" evidence="1">
    <location>
        <begin position="108"/>
        <end position="128"/>
    </location>
</feature>
<keyword evidence="1" id="KW-0472">Membrane</keyword>
<dbReference type="EMBL" id="RJKN01000014">
    <property type="protein sequence ID" value="ROP26512.1"/>
    <property type="molecule type" value="Genomic_DNA"/>
</dbReference>
<dbReference type="SUPFAM" id="SSF55073">
    <property type="entry name" value="Nucleotide cyclase"/>
    <property type="match status" value="1"/>
</dbReference>
<dbReference type="Proteomes" id="UP000276232">
    <property type="component" value="Unassembled WGS sequence"/>
</dbReference>
<feature type="transmembrane region" description="Helical" evidence="1">
    <location>
        <begin position="185"/>
        <end position="206"/>
    </location>
</feature>
<comment type="caution">
    <text evidence="4">The sequence shown here is derived from an EMBL/GenBank/DDBJ whole genome shotgun (WGS) entry which is preliminary data.</text>
</comment>
<evidence type="ECO:0000256" key="1">
    <source>
        <dbReference type="SAM" id="Phobius"/>
    </source>
</evidence>
<dbReference type="PROSITE" id="PS50883">
    <property type="entry name" value="EAL"/>
    <property type="match status" value="1"/>
</dbReference>
<gene>
    <name evidence="4" type="ORF">EDC03_3435</name>
</gene>
<dbReference type="RefSeq" id="WP_123381492.1">
    <property type="nucleotide sequence ID" value="NZ_RJKN01000014.1"/>
</dbReference>
<dbReference type="NCBIfam" id="TIGR00254">
    <property type="entry name" value="GGDEF"/>
    <property type="match status" value="1"/>
</dbReference>
<dbReference type="InterPro" id="IPR029787">
    <property type="entry name" value="Nucleotide_cyclase"/>
</dbReference>
<dbReference type="InterPro" id="IPR052155">
    <property type="entry name" value="Biofilm_reg_signaling"/>
</dbReference>
<dbReference type="Pfam" id="PF00563">
    <property type="entry name" value="EAL"/>
    <property type="match status" value="1"/>
</dbReference>
<name>A0A3N1G8E7_9ACTN</name>
<proteinExistence type="predicted"/>
<dbReference type="PANTHER" id="PTHR44757:SF2">
    <property type="entry name" value="BIOFILM ARCHITECTURE MAINTENANCE PROTEIN MBAA"/>
    <property type="match status" value="1"/>
</dbReference>
<dbReference type="InterPro" id="IPR000160">
    <property type="entry name" value="GGDEF_dom"/>
</dbReference>
<feature type="transmembrane region" description="Helical" evidence="1">
    <location>
        <begin position="76"/>
        <end position="96"/>
    </location>
</feature>
<dbReference type="Pfam" id="PF00990">
    <property type="entry name" value="GGDEF"/>
    <property type="match status" value="1"/>
</dbReference>
<dbReference type="CDD" id="cd01948">
    <property type="entry name" value="EAL"/>
    <property type="match status" value="1"/>
</dbReference>
<evidence type="ECO:0000259" key="2">
    <source>
        <dbReference type="PROSITE" id="PS50883"/>
    </source>
</evidence>
<protein>
    <submittedName>
        <fullName evidence="4">Diguanylate cyclase (GGDEF)-like protein</fullName>
    </submittedName>
</protein>
<organism evidence="4 5">
    <name type="scientific">Pseudokineococcus lusitanus</name>
    <dbReference type="NCBI Taxonomy" id="763993"/>
    <lineage>
        <taxon>Bacteria</taxon>
        <taxon>Bacillati</taxon>
        <taxon>Actinomycetota</taxon>
        <taxon>Actinomycetes</taxon>
        <taxon>Kineosporiales</taxon>
        <taxon>Kineosporiaceae</taxon>
        <taxon>Pseudokineococcus</taxon>
    </lineage>
</organism>
<dbReference type="InterPro" id="IPR043128">
    <property type="entry name" value="Rev_trsase/Diguanyl_cyclase"/>
</dbReference>
<reference evidence="4 5" key="1">
    <citation type="journal article" date="2015" name="Stand. Genomic Sci.">
        <title>Genomic Encyclopedia of Bacterial and Archaeal Type Strains, Phase III: the genomes of soil and plant-associated and newly described type strains.</title>
        <authorList>
            <person name="Whitman W.B."/>
            <person name="Woyke T."/>
            <person name="Klenk H.P."/>
            <person name="Zhou Y."/>
            <person name="Lilburn T.G."/>
            <person name="Beck B.J."/>
            <person name="De Vos P."/>
            <person name="Vandamme P."/>
            <person name="Eisen J.A."/>
            <person name="Garrity G."/>
            <person name="Hugenholtz P."/>
            <person name="Kyrpides N.C."/>
        </authorList>
    </citation>
    <scope>NUCLEOTIDE SEQUENCE [LARGE SCALE GENOMIC DNA]</scope>
    <source>
        <strain evidence="4 5">CECT 7306</strain>
    </source>
</reference>
<dbReference type="PROSITE" id="PS50887">
    <property type="entry name" value="GGDEF"/>
    <property type="match status" value="1"/>
</dbReference>
<dbReference type="Gene3D" id="3.30.70.270">
    <property type="match status" value="1"/>
</dbReference>
<dbReference type="Gene3D" id="3.20.20.450">
    <property type="entry name" value="EAL domain"/>
    <property type="match status" value="1"/>
</dbReference>
<dbReference type="CDD" id="cd01949">
    <property type="entry name" value="GGDEF"/>
    <property type="match status" value="1"/>
</dbReference>
<feature type="transmembrane region" description="Helical" evidence="1">
    <location>
        <begin position="148"/>
        <end position="173"/>
    </location>
</feature>
<dbReference type="SUPFAM" id="SSF141868">
    <property type="entry name" value="EAL domain-like"/>
    <property type="match status" value="1"/>
</dbReference>
<accession>A0A3N1G8E7</accession>
<dbReference type="InParanoid" id="A0A3N1G8E7"/>
<feature type="domain" description="EAL" evidence="2">
    <location>
        <begin position="387"/>
        <end position="646"/>
    </location>
</feature>
<keyword evidence="5" id="KW-1185">Reference proteome</keyword>
<evidence type="ECO:0000259" key="3">
    <source>
        <dbReference type="PROSITE" id="PS50887"/>
    </source>
</evidence>
<evidence type="ECO:0000313" key="4">
    <source>
        <dbReference type="EMBL" id="ROP26512.1"/>
    </source>
</evidence>
<dbReference type="SMART" id="SM00267">
    <property type="entry name" value="GGDEF"/>
    <property type="match status" value="1"/>
</dbReference>
<keyword evidence="1" id="KW-0812">Transmembrane</keyword>
<evidence type="ECO:0000313" key="5">
    <source>
        <dbReference type="Proteomes" id="UP000276232"/>
    </source>
</evidence>
<dbReference type="InterPro" id="IPR001633">
    <property type="entry name" value="EAL_dom"/>
</dbReference>
<dbReference type="PANTHER" id="PTHR44757">
    <property type="entry name" value="DIGUANYLATE CYCLASE DGCP"/>
    <property type="match status" value="1"/>
</dbReference>
<dbReference type="SMART" id="SM00052">
    <property type="entry name" value="EAL"/>
    <property type="match status" value="1"/>
</dbReference>
<dbReference type="AlphaFoldDB" id="A0A3N1G8E7"/>
<sequence length="664" mass="68777">MPSPRAAARRLLSHLPHGRMLPDRVWESRHRLVVRVAVVQALLLGVASGVSAAVRGAAGTTGAPVAVVHGHLAAPGAGAAVVAVVVAGAVLLPLALAGYRFSRPVRAVAATTSLMVASMVLVHLTGGLTEAHFHFFVMVGLAALYQDWAPFGAAIVLVLAHHVGAGVLLSPAMVFSDPEAHAHPVVWAAVHATAVLALSGTYLASWRLHEQQGLRDALTGLGNRVLLHELVARHVQRETPVSVLYLDLDGFKGVNDTYGHAAGDGLLRAVADRLRSSVRPGDVVVRLGGDEFAVAVPAGTDAGEIVARRVLEALREPVVVDGRALVVRASIGVAGCTPAVDGAPCEHRADVEEVLQEADMAMYTAKSAGGAQVAVFTRGLADRARRAAGLAVDLADAVRPGADLGASFRVHFQALVDLTTGEVSGFEALVRWQHPEHGLVPPLEFVPLAEESGAVVPLGAWVLEEAAARAVALAAEAGRPLGMSVNVSPRQLEDPAFVATVEGVLDRTGLEPRRLVLEVTESSLVADVDATVARLQALRDLGVRIAIDDFGTGYSSLAYLRSLPADIIKVDRSFVEDLEGGGTAMTLVSSVVELAASLDLVVVAEGVEQPGQAQVLTALGCGYAQGYLYARPTAEPVVTGAAVPVVPAQATAPAVEQAPTVATA</sequence>
<keyword evidence="1" id="KW-1133">Transmembrane helix</keyword>